<name>A0A316FRG1_9GAMM</name>
<accession>A0A316FRG1</accession>
<dbReference type="PANTHER" id="PTHR22926">
    <property type="entry name" value="PHOSPHO-N-ACETYLMURAMOYL-PENTAPEPTIDE-TRANSFERASE"/>
    <property type="match status" value="1"/>
</dbReference>
<dbReference type="RefSeq" id="WP_109763542.1">
    <property type="nucleotide sequence ID" value="NZ_QGGU01000006.1"/>
</dbReference>
<feature type="transmembrane region" description="Helical" evidence="8">
    <location>
        <begin position="76"/>
        <end position="93"/>
    </location>
</feature>
<organism evidence="9 10">
    <name type="scientific">Pleionea mediterranea</name>
    <dbReference type="NCBI Taxonomy" id="523701"/>
    <lineage>
        <taxon>Bacteria</taxon>
        <taxon>Pseudomonadati</taxon>
        <taxon>Pseudomonadota</taxon>
        <taxon>Gammaproteobacteria</taxon>
        <taxon>Oceanospirillales</taxon>
        <taxon>Pleioneaceae</taxon>
        <taxon>Pleionea</taxon>
    </lineage>
</organism>
<dbReference type="PANTHER" id="PTHR22926:SF3">
    <property type="entry name" value="UNDECAPRENYL-PHOSPHATE ALPHA-N-ACETYLGLUCOSAMINYL 1-PHOSPHATE TRANSFERASE"/>
    <property type="match status" value="1"/>
</dbReference>
<evidence type="ECO:0000256" key="3">
    <source>
        <dbReference type="ARBA" id="ARBA00022679"/>
    </source>
</evidence>
<keyword evidence="4 8" id="KW-0812">Transmembrane</keyword>
<dbReference type="GO" id="GO:0009103">
    <property type="term" value="P:lipopolysaccharide biosynthetic process"/>
    <property type="evidence" value="ECO:0007669"/>
    <property type="project" value="TreeGrafter"/>
</dbReference>
<feature type="transmembrane region" description="Helical" evidence="8">
    <location>
        <begin position="289"/>
        <end position="311"/>
    </location>
</feature>
<keyword evidence="3 9" id="KW-0808">Transferase</keyword>
<keyword evidence="2" id="KW-1003">Cell membrane</keyword>
<evidence type="ECO:0000256" key="4">
    <source>
        <dbReference type="ARBA" id="ARBA00022692"/>
    </source>
</evidence>
<evidence type="ECO:0000256" key="5">
    <source>
        <dbReference type="ARBA" id="ARBA00022989"/>
    </source>
</evidence>
<keyword evidence="7" id="KW-0460">Magnesium</keyword>
<dbReference type="OrthoDB" id="9783652at2"/>
<dbReference type="InterPro" id="IPR000715">
    <property type="entry name" value="Glycosyl_transferase_4"/>
</dbReference>
<dbReference type="EMBL" id="QGGU01000006">
    <property type="protein sequence ID" value="PWK50883.1"/>
    <property type="molecule type" value="Genomic_DNA"/>
</dbReference>
<evidence type="ECO:0000256" key="8">
    <source>
        <dbReference type="SAM" id="Phobius"/>
    </source>
</evidence>
<feature type="transmembrane region" description="Helical" evidence="8">
    <location>
        <begin position="225"/>
        <end position="243"/>
    </location>
</feature>
<evidence type="ECO:0000256" key="6">
    <source>
        <dbReference type="ARBA" id="ARBA00023136"/>
    </source>
</evidence>
<reference evidence="9 10" key="1">
    <citation type="submission" date="2018-05" db="EMBL/GenBank/DDBJ databases">
        <title>Genomic Encyclopedia of Type Strains, Phase IV (KMG-IV): sequencing the most valuable type-strain genomes for metagenomic binning, comparative biology and taxonomic classification.</title>
        <authorList>
            <person name="Goeker M."/>
        </authorList>
    </citation>
    <scope>NUCLEOTIDE SEQUENCE [LARGE SCALE GENOMIC DNA]</scope>
    <source>
        <strain evidence="9 10">DSM 25350</strain>
    </source>
</reference>
<dbReference type="GO" id="GO:0071555">
    <property type="term" value="P:cell wall organization"/>
    <property type="evidence" value="ECO:0007669"/>
    <property type="project" value="TreeGrafter"/>
</dbReference>
<sequence length="369" mass="40696">MESASLLQSIQHFETFMAFFMVLALVPVFRRFAPMVGLVDHPGGRKKHAAPVPLVGGVAIYTAFMATVLFNGLYTGFEGLIFGSSTLFLLGLIDDRFDISAALRFVLQAIIISIALSLDSIWLTSLGNFWGVEFSLGILSYPITVLAILGVINAINMLDGLDGLVSGVVMLILFFTLGTASINNNAIAPYTTTLLGAVVGFWLYNYRFPWREKASVFMGDSGTNLLGFILPYLAIHLTIASATNNPIKPAYILWLFALPLWDISAVVLKRIKEGKSPLKAGRDHIHHILLNHGLNVRQAVLFIYGITALSLSLGTSLVYFQFGAVGLYLSFAFALYIYVERLFKYDRKESMAKIVEMKPNTEKKFNTNA</sequence>
<feature type="binding site" evidence="7">
    <location>
        <position position="156"/>
    </location>
    <ligand>
        <name>Mg(2+)</name>
        <dbReference type="ChEBI" id="CHEBI:18420"/>
    </ligand>
</feature>
<evidence type="ECO:0000256" key="1">
    <source>
        <dbReference type="ARBA" id="ARBA00004651"/>
    </source>
</evidence>
<keyword evidence="5 8" id="KW-1133">Transmembrane helix</keyword>
<dbReference type="GO" id="GO:0016780">
    <property type="term" value="F:phosphotransferase activity, for other substituted phosphate groups"/>
    <property type="evidence" value="ECO:0007669"/>
    <property type="project" value="InterPro"/>
</dbReference>
<evidence type="ECO:0000313" key="9">
    <source>
        <dbReference type="EMBL" id="PWK50883.1"/>
    </source>
</evidence>
<dbReference type="AlphaFoldDB" id="A0A316FRG1"/>
<feature type="transmembrane region" description="Helical" evidence="8">
    <location>
        <begin position="187"/>
        <end position="204"/>
    </location>
</feature>
<feature type="transmembrane region" description="Helical" evidence="8">
    <location>
        <begin position="164"/>
        <end position="181"/>
    </location>
</feature>
<feature type="transmembrane region" description="Helical" evidence="8">
    <location>
        <begin position="129"/>
        <end position="152"/>
    </location>
</feature>
<comment type="cofactor">
    <cofactor evidence="7">
        <name>Mg(2+)</name>
        <dbReference type="ChEBI" id="CHEBI:18420"/>
    </cofactor>
</comment>
<keyword evidence="10" id="KW-1185">Reference proteome</keyword>
<dbReference type="GO" id="GO:0046872">
    <property type="term" value="F:metal ion binding"/>
    <property type="evidence" value="ECO:0007669"/>
    <property type="project" value="UniProtKB-KW"/>
</dbReference>
<evidence type="ECO:0000256" key="2">
    <source>
        <dbReference type="ARBA" id="ARBA00022475"/>
    </source>
</evidence>
<comment type="caution">
    <text evidence="9">The sequence shown here is derived from an EMBL/GenBank/DDBJ whole genome shotgun (WGS) entry which is preliminary data.</text>
</comment>
<proteinExistence type="predicted"/>
<evidence type="ECO:0000256" key="7">
    <source>
        <dbReference type="PIRSR" id="PIRSR600715-1"/>
    </source>
</evidence>
<feature type="transmembrane region" description="Helical" evidence="8">
    <location>
        <begin position="105"/>
        <end position="123"/>
    </location>
</feature>
<dbReference type="Proteomes" id="UP000245790">
    <property type="component" value="Unassembled WGS sequence"/>
</dbReference>
<gene>
    <name evidence="9" type="ORF">C8D97_106174</name>
</gene>
<feature type="transmembrane region" description="Helical" evidence="8">
    <location>
        <begin position="12"/>
        <end position="29"/>
    </location>
</feature>
<keyword evidence="6 8" id="KW-0472">Membrane</keyword>
<keyword evidence="7" id="KW-0479">Metal-binding</keyword>
<protein>
    <submittedName>
        <fullName evidence="9">UDP-GlcNAc:undecaprenyl-phosphate GlcNAc-1-phosphate transferase</fullName>
    </submittedName>
</protein>
<dbReference type="CDD" id="cd06853">
    <property type="entry name" value="GT_WecA_like"/>
    <property type="match status" value="1"/>
</dbReference>
<feature type="transmembrane region" description="Helical" evidence="8">
    <location>
        <begin position="317"/>
        <end position="339"/>
    </location>
</feature>
<feature type="transmembrane region" description="Helical" evidence="8">
    <location>
        <begin position="249"/>
        <end position="268"/>
    </location>
</feature>
<dbReference type="GO" id="GO:0005886">
    <property type="term" value="C:plasma membrane"/>
    <property type="evidence" value="ECO:0007669"/>
    <property type="project" value="UniProtKB-SubCell"/>
</dbReference>
<feature type="binding site" evidence="7">
    <location>
        <position position="220"/>
    </location>
    <ligand>
        <name>Mg(2+)</name>
        <dbReference type="ChEBI" id="CHEBI:18420"/>
    </ligand>
</feature>
<comment type="subcellular location">
    <subcellularLocation>
        <location evidence="1">Cell membrane</location>
        <topology evidence="1">Multi-pass membrane protein</topology>
    </subcellularLocation>
</comment>
<evidence type="ECO:0000313" key="10">
    <source>
        <dbReference type="Proteomes" id="UP000245790"/>
    </source>
</evidence>
<dbReference type="Pfam" id="PF00953">
    <property type="entry name" value="Glycos_transf_4"/>
    <property type="match status" value="1"/>
</dbReference>
<feature type="transmembrane region" description="Helical" evidence="8">
    <location>
        <begin position="50"/>
        <end position="70"/>
    </location>
</feature>
<dbReference type="GO" id="GO:0044038">
    <property type="term" value="P:cell wall macromolecule biosynthetic process"/>
    <property type="evidence" value="ECO:0007669"/>
    <property type="project" value="TreeGrafter"/>
</dbReference>